<keyword evidence="1" id="KW-1133">Transmembrane helix</keyword>
<gene>
    <name evidence="2" type="ORF">SAMN05444370_10146</name>
</gene>
<dbReference type="GO" id="GO:0005886">
    <property type="term" value="C:plasma membrane"/>
    <property type="evidence" value="ECO:0007669"/>
    <property type="project" value="TreeGrafter"/>
</dbReference>
<dbReference type="Gene3D" id="3.30.70.1430">
    <property type="entry name" value="Multidrug efflux transporter AcrB pore domain"/>
    <property type="match status" value="2"/>
</dbReference>
<dbReference type="GO" id="GO:0042910">
    <property type="term" value="F:xenobiotic transmembrane transporter activity"/>
    <property type="evidence" value="ECO:0007669"/>
    <property type="project" value="TreeGrafter"/>
</dbReference>
<dbReference type="Proteomes" id="UP000198703">
    <property type="component" value="Unassembled WGS sequence"/>
</dbReference>
<evidence type="ECO:0000313" key="2">
    <source>
        <dbReference type="EMBL" id="SDZ73449.1"/>
    </source>
</evidence>
<feature type="transmembrane region" description="Helical" evidence="1">
    <location>
        <begin position="967"/>
        <end position="986"/>
    </location>
</feature>
<dbReference type="RefSeq" id="WP_093247490.1">
    <property type="nucleotide sequence ID" value="NZ_FNQM01000001.1"/>
</dbReference>
<name>A0A1H3VFC4_9RHOB</name>
<feature type="transmembrane region" description="Helical" evidence="1">
    <location>
        <begin position="998"/>
        <end position="1023"/>
    </location>
</feature>
<dbReference type="Gene3D" id="1.20.1640.10">
    <property type="entry name" value="Multidrug efflux transporter AcrB transmembrane domain"/>
    <property type="match status" value="2"/>
</dbReference>
<sequence>MSGLISYFIRHRTAAGLVAALMLLAGFWAAGSLRQQFFPDIVIEQIRVDVAWPGASPEDVDRQITARLEPALRAMEGVEGVSARSTEGAASIGVSFEPGHDMARAFSDALGVVSAESGGLPDSAERPQVRQTTFRDRVTDVALWGPVDRETLVRLAQELQARLYAAGVTRVALRGAPEPEIVVAAREIDLVRHDIELQEIAARIREAASATPAGEVGEGGARVRAGADARSAEAVAAIALRREPGGGALAVRDLADVRLDADGDGASYGVGGAPAVILAVDRGEDGDAVAIQNAVARAADALRQDLPAGVEIALTRTRAQAITDRLDLLIWNGAIGLALVLGLLFLFLSARAALWVAFGIPVAVAAALALMWAAGLTLNMISLFALILCLGVVVDDAIVVAEHADHLGARGMAPEAAAQAAAERMLMPVFAASLTTVIAFLGLVAIGGRFGSLILAIPLTVTMVLVASLIECFLILPGHMRQALAGGRRGGWADAPARLVDRGFRRARERLFRPLLTAAVRWRWVVIGGAAALLMASATLLTSGAVSWRFFDAPERSSGSLDFAMLPTAGRGDTEAMLAETLRALEAVSPRFATADGAPPVVFALGVSGGSAGRGLAGAEGRDAELLGGVSIEVVEPERRDWTVSAFLRAWREEIRPHPLTETVAGRGDAAGPGGDALSIDLVGDDPRVLKAAAEALKAALARLEPVSAVEDDLPFDREELTIGTTPRGAALGFDAESLGAALRARLTGIEAAEFPIEGRTATVTVRLADAERTADFIDRAALRAPDGGWAALGDIAAVSRGSGFATITRRDGYPVLTVSGEIDGTDPAAAAAAVAEIEGRIMPDIAARFAVDWRVGGLREQEQRFLADARVGFLACLAGIYATLAWAFGSWSRPLPVLIAIPLGLIGVLWGHHLMGAPLSMFSVVGLLGMAGIVINDSIVLVRAADEHAARRGLAPALVEAGCDRLRAVFLTTATTVAGLAPMLFETSTQAQFLKPTVITLAFGLGFGMVLVLVVTPALLAAQGDLAALWRSTRRLPRALARARRMRARAAA</sequence>
<feature type="transmembrane region" description="Helical" evidence="1">
    <location>
        <begin position="922"/>
        <end position="946"/>
    </location>
</feature>
<keyword evidence="3" id="KW-1185">Reference proteome</keyword>
<dbReference type="PRINTS" id="PR00702">
    <property type="entry name" value="ACRIFLAVINRP"/>
</dbReference>
<dbReference type="Gene3D" id="3.30.70.1320">
    <property type="entry name" value="Multidrug efflux transporter AcrB pore domain like"/>
    <property type="match status" value="1"/>
</dbReference>
<feature type="transmembrane region" description="Helical" evidence="1">
    <location>
        <begin position="872"/>
        <end position="889"/>
    </location>
</feature>
<dbReference type="InterPro" id="IPR027463">
    <property type="entry name" value="AcrB_DN_DC_subdom"/>
</dbReference>
<organism evidence="2 3">
    <name type="scientific">Rubrimonas cliftonensis</name>
    <dbReference type="NCBI Taxonomy" id="89524"/>
    <lineage>
        <taxon>Bacteria</taxon>
        <taxon>Pseudomonadati</taxon>
        <taxon>Pseudomonadota</taxon>
        <taxon>Alphaproteobacteria</taxon>
        <taxon>Rhodobacterales</taxon>
        <taxon>Paracoccaceae</taxon>
        <taxon>Rubrimonas</taxon>
    </lineage>
</organism>
<dbReference type="PANTHER" id="PTHR32063">
    <property type="match status" value="1"/>
</dbReference>
<evidence type="ECO:0000313" key="3">
    <source>
        <dbReference type="Proteomes" id="UP000198703"/>
    </source>
</evidence>
<feature type="transmembrane region" description="Helical" evidence="1">
    <location>
        <begin position="380"/>
        <end position="404"/>
    </location>
</feature>
<dbReference type="Gene3D" id="3.30.2090.10">
    <property type="entry name" value="Multidrug efflux transporter AcrB TolC docking domain, DN and DC subdomains"/>
    <property type="match status" value="2"/>
</dbReference>
<feature type="transmembrane region" description="Helical" evidence="1">
    <location>
        <begin position="425"/>
        <end position="447"/>
    </location>
</feature>
<keyword evidence="1" id="KW-0812">Transmembrane</keyword>
<evidence type="ECO:0000256" key="1">
    <source>
        <dbReference type="SAM" id="Phobius"/>
    </source>
</evidence>
<dbReference type="SUPFAM" id="SSF82714">
    <property type="entry name" value="Multidrug efflux transporter AcrB TolC docking domain, DN and DC subdomains"/>
    <property type="match status" value="1"/>
</dbReference>
<feature type="transmembrane region" description="Helical" evidence="1">
    <location>
        <begin position="896"/>
        <end position="916"/>
    </location>
</feature>
<dbReference type="STRING" id="89524.SAMN05444370_10146"/>
<dbReference type="EMBL" id="FNQM01000001">
    <property type="protein sequence ID" value="SDZ73449.1"/>
    <property type="molecule type" value="Genomic_DNA"/>
</dbReference>
<dbReference type="Pfam" id="PF00873">
    <property type="entry name" value="ACR_tran"/>
    <property type="match status" value="1"/>
</dbReference>
<dbReference type="InterPro" id="IPR001036">
    <property type="entry name" value="Acrflvin-R"/>
</dbReference>
<dbReference type="Gene3D" id="3.30.70.1440">
    <property type="entry name" value="Multidrug efflux transporter AcrB pore domain"/>
    <property type="match status" value="1"/>
</dbReference>
<dbReference type="PANTHER" id="PTHR32063:SF33">
    <property type="entry name" value="RND SUPERFAMILY EFFLUX PUMP PERMEASE COMPONENT"/>
    <property type="match status" value="1"/>
</dbReference>
<dbReference type="AlphaFoldDB" id="A0A1H3VFC4"/>
<keyword evidence="1" id="KW-0472">Membrane</keyword>
<feature type="transmembrane region" description="Helical" evidence="1">
    <location>
        <begin position="354"/>
        <end position="374"/>
    </location>
</feature>
<feature type="transmembrane region" description="Helical" evidence="1">
    <location>
        <begin position="453"/>
        <end position="476"/>
    </location>
</feature>
<protein>
    <submittedName>
        <fullName evidence="2">Multidrug efflux pump subunit AcrB</fullName>
    </submittedName>
</protein>
<dbReference type="SUPFAM" id="SSF82693">
    <property type="entry name" value="Multidrug efflux transporter AcrB pore domain, PN1, PN2, PC1 and PC2 subdomains"/>
    <property type="match status" value="2"/>
</dbReference>
<accession>A0A1H3VFC4</accession>
<dbReference type="SUPFAM" id="SSF82866">
    <property type="entry name" value="Multidrug efflux transporter AcrB transmembrane domain"/>
    <property type="match status" value="2"/>
</dbReference>
<feature type="transmembrane region" description="Helical" evidence="1">
    <location>
        <begin position="524"/>
        <end position="551"/>
    </location>
</feature>
<reference evidence="2 3" key="1">
    <citation type="submission" date="2016-10" db="EMBL/GenBank/DDBJ databases">
        <authorList>
            <person name="de Groot N.N."/>
        </authorList>
    </citation>
    <scope>NUCLEOTIDE SEQUENCE [LARGE SCALE GENOMIC DNA]</scope>
    <source>
        <strain evidence="2 3">DSM 15345</strain>
    </source>
</reference>
<proteinExistence type="predicted"/>
<feature type="transmembrane region" description="Helical" evidence="1">
    <location>
        <begin position="328"/>
        <end position="347"/>
    </location>
</feature>
<dbReference type="OrthoDB" id="174266at2"/>